<sequence length="366" mass="37771">MTVATDPNVPAGAGTSTGPDARAGTGATTDPSSSAETSSGTGPNATMGAGLIAEPNDVTTGPRTATGAGAGVLERRYRRLLRGYPRGYRSGYGGELIATLLDTAEPGRTLPSARESFALIVGGLRTRVTYATERPAWVDGVHLGVLALSVAQLAMLVPYATTVPLWVGLSALAVALIMRGRVRTALPVVVLVAVKVCSITLGRTWLDVTLLPVYPDPVWGGGALYGSGGPVAPMVGYALIALGLLALAAREPRPVGARSWLWWAAIPALAGANPAGLDFTAGPGPLTVARVAVEIGVLVLAIWAGHVARDPRWAMASVIYLIPVCAVYAENLGAQSSQDVAHLALLVFLTVLAVIVPYRAKRHVLL</sequence>
<keyword evidence="4" id="KW-1185">Reference proteome</keyword>
<feature type="transmembrane region" description="Helical" evidence="2">
    <location>
        <begin position="225"/>
        <end position="248"/>
    </location>
</feature>
<dbReference type="EMBL" id="FZOD01000041">
    <property type="protein sequence ID" value="SNT42049.1"/>
    <property type="molecule type" value="Genomic_DNA"/>
</dbReference>
<feature type="transmembrane region" description="Helical" evidence="2">
    <location>
        <begin position="260"/>
        <end position="281"/>
    </location>
</feature>
<keyword evidence="2" id="KW-0812">Transmembrane</keyword>
<evidence type="ECO:0000256" key="1">
    <source>
        <dbReference type="SAM" id="MobiDB-lite"/>
    </source>
</evidence>
<proteinExistence type="predicted"/>
<feature type="transmembrane region" description="Helical" evidence="2">
    <location>
        <begin position="185"/>
        <end position="205"/>
    </location>
</feature>
<keyword evidence="2" id="KW-0472">Membrane</keyword>
<protein>
    <submittedName>
        <fullName evidence="3">Uncharacterized protein</fullName>
    </submittedName>
</protein>
<reference evidence="3 4" key="1">
    <citation type="submission" date="2017-06" db="EMBL/GenBank/DDBJ databases">
        <authorList>
            <person name="Kim H.J."/>
            <person name="Triplett B.A."/>
        </authorList>
    </citation>
    <scope>NUCLEOTIDE SEQUENCE [LARGE SCALE GENOMIC DNA]</scope>
    <source>
        <strain evidence="3 4">CGMCC 4.2132</strain>
    </source>
</reference>
<name>A0A239MJU2_9ACTN</name>
<feature type="region of interest" description="Disordered" evidence="1">
    <location>
        <begin position="1"/>
        <end position="67"/>
    </location>
</feature>
<organism evidence="3 4">
    <name type="scientific">Streptosporangium subroseum</name>
    <dbReference type="NCBI Taxonomy" id="106412"/>
    <lineage>
        <taxon>Bacteria</taxon>
        <taxon>Bacillati</taxon>
        <taxon>Actinomycetota</taxon>
        <taxon>Actinomycetes</taxon>
        <taxon>Streptosporangiales</taxon>
        <taxon>Streptosporangiaceae</taxon>
        <taxon>Streptosporangium</taxon>
    </lineage>
</organism>
<evidence type="ECO:0000256" key="2">
    <source>
        <dbReference type="SAM" id="Phobius"/>
    </source>
</evidence>
<gene>
    <name evidence="3" type="ORF">SAMN05216276_104144</name>
</gene>
<feature type="compositionally biased region" description="Polar residues" evidence="1">
    <location>
        <begin position="26"/>
        <end position="44"/>
    </location>
</feature>
<accession>A0A239MJU2</accession>
<dbReference type="OrthoDB" id="5150238at2"/>
<dbReference type="Proteomes" id="UP000198282">
    <property type="component" value="Unassembled WGS sequence"/>
</dbReference>
<feature type="transmembrane region" description="Helical" evidence="2">
    <location>
        <begin position="341"/>
        <end position="360"/>
    </location>
</feature>
<feature type="transmembrane region" description="Helical" evidence="2">
    <location>
        <begin position="313"/>
        <end position="329"/>
    </location>
</feature>
<evidence type="ECO:0000313" key="3">
    <source>
        <dbReference type="EMBL" id="SNT42049.1"/>
    </source>
</evidence>
<evidence type="ECO:0000313" key="4">
    <source>
        <dbReference type="Proteomes" id="UP000198282"/>
    </source>
</evidence>
<keyword evidence="2" id="KW-1133">Transmembrane helix</keyword>
<dbReference type="RefSeq" id="WP_089210996.1">
    <property type="nucleotide sequence ID" value="NZ_FZOD01000041.1"/>
</dbReference>
<feature type="transmembrane region" description="Helical" evidence="2">
    <location>
        <begin position="287"/>
        <end position="306"/>
    </location>
</feature>
<feature type="transmembrane region" description="Helical" evidence="2">
    <location>
        <begin position="156"/>
        <end position="178"/>
    </location>
</feature>
<dbReference type="AlphaFoldDB" id="A0A239MJU2"/>